<evidence type="ECO:0000313" key="5">
    <source>
        <dbReference type="Proteomes" id="UP000012174"/>
    </source>
</evidence>
<feature type="compositionally biased region" description="Basic and acidic residues" evidence="1">
    <location>
        <begin position="167"/>
        <end position="197"/>
    </location>
</feature>
<dbReference type="KEGG" id="ela:UCREL1_11041"/>
<dbReference type="PANTHER" id="PTHR44240:SF10">
    <property type="entry name" value="J DOMAIN-CONTAINING PROTEIN"/>
    <property type="match status" value="1"/>
</dbReference>
<feature type="region of interest" description="Disordered" evidence="1">
    <location>
        <begin position="167"/>
        <end position="207"/>
    </location>
</feature>
<proteinExistence type="predicted"/>
<keyword evidence="5" id="KW-1185">Reference proteome</keyword>
<protein>
    <submittedName>
        <fullName evidence="4">Putative chaperone protein</fullName>
    </submittedName>
</protein>
<keyword evidence="2" id="KW-1133">Transmembrane helix</keyword>
<keyword evidence="2" id="KW-0472">Membrane</keyword>
<dbReference type="EMBL" id="KB707510">
    <property type="protein sequence ID" value="EMR62027.1"/>
    <property type="molecule type" value="Genomic_DNA"/>
</dbReference>
<feature type="transmembrane region" description="Helical" evidence="2">
    <location>
        <begin position="271"/>
        <end position="287"/>
    </location>
</feature>
<dbReference type="InterPro" id="IPR036869">
    <property type="entry name" value="J_dom_sf"/>
</dbReference>
<feature type="domain" description="J" evidence="3">
    <location>
        <begin position="62"/>
        <end position="142"/>
    </location>
</feature>
<dbReference type="SUPFAM" id="SSF46565">
    <property type="entry name" value="Chaperone J-domain"/>
    <property type="match status" value="1"/>
</dbReference>
<dbReference type="Pfam" id="PF00226">
    <property type="entry name" value="DnaJ"/>
    <property type="match status" value="1"/>
</dbReference>
<dbReference type="InterPro" id="IPR052276">
    <property type="entry name" value="Diphthamide-biosynth_chaperone"/>
</dbReference>
<feature type="transmembrane region" description="Helical" evidence="2">
    <location>
        <begin position="17"/>
        <end position="38"/>
    </location>
</feature>
<dbReference type="Proteomes" id="UP000012174">
    <property type="component" value="Unassembled WGS sequence"/>
</dbReference>
<dbReference type="Gene3D" id="1.10.287.110">
    <property type="entry name" value="DnaJ domain"/>
    <property type="match status" value="1"/>
</dbReference>
<dbReference type="InterPro" id="IPR001623">
    <property type="entry name" value="DnaJ_domain"/>
</dbReference>
<evidence type="ECO:0000313" key="4">
    <source>
        <dbReference type="EMBL" id="EMR62027.1"/>
    </source>
</evidence>
<name>M7SCY8_EUTLA</name>
<sequence length="288" mass="32656">MDQSGTGRPARQTGLSLTKICCKFLCILIFLAIALVVFRLRMLADSGVLEDGAWSRSARSGTHYEVLGIAPNATDAEIRKAYRSRVRECHPDKLASAAAAAAAAGGSESESSKEATARLENIRKARDVLSSPLQRCEYDYLMGVIEMRQFQGCIVPLRAEREAEAERRARHDARKAEKNWEEWKEREARRARGEEEKKKKKKERYSDETRDRVQEKFKVWEAERRARHEARKAENESGAREGEEAPVAERTETAFGLTRPKVASFLMRHKWYITIATTVVLVGIAFVL</sequence>
<evidence type="ECO:0000256" key="1">
    <source>
        <dbReference type="SAM" id="MobiDB-lite"/>
    </source>
</evidence>
<feature type="region of interest" description="Disordered" evidence="1">
    <location>
        <begin position="229"/>
        <end position="252"/>
    </location>
</feature>
<accession>M7SCY8</accession>
<dbReference type="CDD" id="cd06257">
    <property type="entry name" value="DnaJ"/>
    <property type="match status" value="1"/>
</dbReference>
<dbReference type="OMA" id="KICCKFL"/>
<dbReference type="AlphaFoldDB" id="M7SCY8"/>
<gene>
    <name evidence="4" type="ORF">UCREL1_11041</name>
</gene>
<evidence type="ECO:0000256" key="2">
    <source>
        <dbReference type="SAM" id="Phobius"/>
    </source>
</evidence>
<dbReference type="eggNOG" id="KOG0713">
    <property type="taxonomic scope" value="Eukaryota"/>
</dbReference>
<dbReference type="PANTHER" id="PTHR44240">
    <property type="entry name" value="DNAJ DOMAIN (PROKARYOTIC HEAT SHOCK PROTEIN)-RELATED"/>
    <property type="match status" value="1"/>
</dbReference>
<organism evidence="4 5">
    <name type="scientific">Eutypa lata (strain UCR-EL1)</name>
    <name type="common">Grapevine dieback disease fungus</name>
    <name type="synonym">Eutypa armeniacae</name>
    <dbReference type="NCBI Taxonomy" id="1287681"/>
    <lineage>
        <taxon>Eukaryota</taxon>
        <taxon>Fungi</taxon>
        <taxon>Dikarya</taxon>
        <taxon>Ascomycota</taxon>
        <taxon>Pezizomycotina</taxon>
        <taxon>Sordariomycetes</taxon>
        <taxon>Xylariomycetidae</taxon>
        <taxon>Xylariales</taxon>
        <taxon>Diatrypaceae</taxon>
        <taxon>Eutypa</taxon>
    </lineage>
</organism>
<dbReference type="HOGENOM" id="CLU_966542_0_0_1"/>
<dbReference type="PROSITE" id="PS50076">
    <property type="entry name" value="DNAJ_2"/>
    <property type="match status" value="1"/>
</dbReference>
<reference evidence="5" key="1">
    <citation type="journal article" date="2013" name="Genome Announc.">
        <title>Draft genome sequence of the grapevine dieback fungus Eutypa lata UCR-EL1.</title>
        <authorList>
            <person name="Blanco-Ulate B."/>
            <person name="Rolshausen P.E."/>
            <person name="Cantu D."/>
        </authorList>
    </citation>
    <scope>NUCLEOTIDE SEQUENCE [LARGE SCALE GENOMIC DNA]</scope>
    <source>
        <strain evidence="5">UCR-EL1</strain>
    </source>
</reference>
<dbReference type="PRINTS" id="PR00625">
    <property type="entry name" value="JDOMAIN"/>
</dbReference>
<keyword evidence="2" id="KW-0812">Transmembrane</keyword>
<dbReference type="STRING" id="1287681.M7SCY8"/>
<dbReference type="OrthoDB" id="10250354at2759"/>
<evidence type="ECO:0000259" key="3">
    <source>
        <dbReference type="PROSITE" id="PS50076"/>
    </source>
</evidence>
<dbReference type="SMART" id="SM00271">
    <property type="entry name" value="DnaJ"/>
    <property type="match status" value="1"/>
</dbReference>